<dbReference type="PANTHER" id="PTHR43155">
    <property type="entry name" value="CYCLIC DI-GMP PHOSPHODIESTERASE PA4108-RELATED"/>
    <property type="match status" value="1"/>
</dbReference>
<dbReference type="InterPro" id="IPR029016">
    <property type="entry name" value="GAF-like_dom_sf"/>
</dbReference>
<dbReference type="SUPFAM" id="SSF109604">
    <property type="entry name" value="HD-domain/PDEase-like"/>
    <property type="match status" value="2"/>
</dbReference>
<dbReference type="Gene3D" id="3.30.450.40">
    <property type="match status" value="1"/>
</dbReference>
<feature type="domain" description="HD-GYP" evidence="2">
    <location>
        <begin position="445"/>
        <end position="646"/>
    </location>
</feature>
<dbReference type="PROSITE" id="PS51832">
    <property type="entry name" value="HD_GYP"/>
    <property type="match status" value="1"/>
</dbReference>
<dbReference type="RefSeq" id="WP_106090008.1">
    <property type="nucleotide sequence ID" value="NZ_PVNL01000057.1"/>
</dbReference>
<evidence type="ECO:0000313" key="4">
    <source>
        <dbReference type="Proteomes" id="UP000238823"/>
    </source>
</evidence>
<sequence>MDEPITAPIGEFAGVLARIERRFDPAQIERVGVDSVRIHQRGAELAVLAAGAELSPGFDVALIVGAGDALARALAGLSGERVQLLSLPATPLVVDHAVRSALSAARQRRRAEMVDKLLDVGAALVTERDPGLLLELILTEARRITGADAGSIYVVEAPKEREDGQDSESSARSAKPSKLRFRFAENGSLPNARFDAFELAINEGSVVGACVLTGEPITLRDCYSPDVADRSCNGRSFPHDRSFDQRLGYQTRSMLTVPMRPPDGEVLGAIQLINARMNPHDTRPLREPEDFDRRVVPFDAEAERLCRALAAQGAVALDNTRLYAEIEALFAGFVRASVKAIEQRDPTTSGHSERVAALTLGLAEVVDRSTTGSLVDIRFDRDAMRELEYAALLHDFGKVSVREDVLTKAKKLYPEQRARVLSRFDHMRTAMRLHLLQGRLRSVEGREAETEAEFNARLAAMLTEVDQLQALVEVANEPSILNEDCSAGIRALEQRAFEDGGDRKIQLLEPSDFESLLITRGSLTHAERLEIQSHVSHTFDFLEQIPWGRKLTRVPDIAGKHHEYLDGSGYPHGITAPQIPVQTRMMTIADIFDALTAKDRPYKRAVPLERALSILEMEVDAGKLDRELFEAFVGGQVYTKITLAHS</sequence>
<name>A0A2S9YQD0_9BACT</name>
<accession>A0A2S9YQD0</accession>
<feature type="region of interest" description="Disordered" evidence="1">
    <location>
        <begin position="157"/>
        <end position="176"/>
    </location>
</feature>
<organism evidence="3 4">
    <name type="scientific">Enhygromyxa salina</name>
    <dbReference type="NCBI Taxonomy" id="215803"/>
    <lineage>
        <taxon>Bacteria</taxon>
        <taxon>Pseudomonadati</taxon>
        <taxon>Myxococcota</taxon>
        <taxon>Polyangia</taxon>
        <taxon>Nannocystales</taxon>
        <taxon>Nannocystaceae</taxon>
        <taxon>Enhygromyxa</taxon>
    </lineage>
</organism>
<evidence type="ECO:0000313" key="3">
    <source>
        <dbReference type="EMBL" id="PRQ07297.1"/>
    </source>
</evidence>
<dbReference type="EMBL" id="PVNL01000057">
    <property type="protein sequence ID" value="PRQ07297.1"/>
    <property type="molecule type" value="Genomic_DNA"/>
</dbReference>
<dbReference type="PANTHER" id="PTHR43155:SF2">
    <property type="entry name" value="CYCLIC DI-GMP PHOSPHODIESTERASE PA4108"/>
    <property type="match status" value="1"/>
</dbReference>
<dbReference type="OrthoDB" id="9769359at2"/>
<protein>
    <submittedName>
        <fullName evidence="3">Cyclic di-GMP phosphodiesterase response regulator RpfG</fullName>
        <ecNumber evidence="3">3.1.4.52</ecNumber>
    </submittedName>
</protein>
<dbReference type="InterPro" id="IPR003018">
    <property type="entry name" value="GAF"/>
</dbReference>
<dbReference type="EC" id="3.1.4.52" evidence="3"/>
<dbReference type="SUPFAM" id="SSF55781">
    <property type="entry name" value="GAF domain-like"/>
    <property type="match status" value="1"/>
</dbReference>
<dbReference type="Gene3D" id="1.10.3210.10">
    <property type="entry name" value="Hypothetical protein af1432"/>
    <property type="match status" value="2"/>
</dbReference>
<dbReference type="SMART" id="SM00471">
    <property type="entry name" value="HDc"/>
    <property type="match status" value="1"/>
</dbReference>
<dbReference type="Pfam" id="PF01590">
    <property type="entry name" value="GAF"/>
    <property type="match status" value="1"/>
</dbReference>
<dbReference type="GO" id="GO:0071111">
    <property type="term" value="F:cyclic-guanylate-specific phosphodiesterase activity"/>
    <property type="evidence" value="ECO:0007669"/>
    <property type="project" value="UniProtKB-EC"/>
</dbReference>
<evidence type="ECO:0000256" key="1">
    <source>
        <dbReference type="SAM" id="MobiDB-lite"/>
    </source>
</evidence>
<dbReference type="CDD" id="cd00077">
    <property type="entry name" value="HDc"/>
    <property type="match status" value="1"/>
</dbReference>
<dbReference type="InterPro" id="IPR003607">
    <property type="entry name" value="HD/PDEase_dom"/>
</dbReference>
<dbReference type="InterPro" id="IPR037522">
    <property type="entry name" value="HD_GYP_dom"/>
</dbReference>
<evidence type="ECO:0000259" key="2">
    <source>
        <dbReference type="PROSITE" id="PS51832"/>
    </source>
</evidence>
<dbReference type="AlphaFoldDB" id="A0A2S9YQD0"/>
<dbReference type="Pfam" id="PF13487">
    <property type="entry name" value="HD_5"/>
    <property type="match status" value="1"/>
</dbReference>
<keyword evidence="3" id="KW-0378">Hydrolase</keyword>
<comment type="caution">
    <text evidence="3">The sequence shown here is derived from an EMBL/GenBank/DDBJ whole genome shotgun (WGS) entry which is preliminary data.</text>
</comment>
<reference evidence="3 4" key="1">
    <citation type="submission" date="2018-03" db="EMBL/GenBank/DDBJ databases">
        <title>Draft Genome Sequences of the Obligatory Marine Myxobacteria Enhygromyxa salina SWB007.</title>
        <authorList>
            <person name="Poehlein A."/>
            <person name="Moghaddam J.A."/>
            <person name="Harms H."/>
            <person name="Alanjari M."/>
            <person name="Koenig G.M."/>
            <person name="Daniel R."/>
            <person name="Schaeberle T.F."/>
        </authorList>
    </citation>
    <scope>NUCLEOTIDE SEQUENCE [LARGE SCALE GENOMIC DNA]</scope>
    <source>
        <strain evidence="3 4">SWB007</strain>
    </source>
</reference>
<dbReference type="Proteomes" id="UP000238823">
    <property type="component" value="Unassembled WGS sequence"/>
</dbReference>
<gene>
    <name evidence="3" type="primary">rpfG</name>
    <name evidence="3" type="ORF">ENSA7_30070</name>
</gene>
<dbReference type="SMART" id="SM00065">
    <property type="entry name" value="GAF"/>
    <property type="match status" value="1"/>
</dbReference>
<proteinExistence type="predicted"/>